<dbReference type="InterPro" id="IPR041698">
    <property type="entry name" value="Methyltransf_25"/>
</dbReference>
<dbReference type="EMBL" id="BNAI01000011">
    <property type="protein sequence ID" value="GHF26237.1"/>
    <property type="molecule type" value="Genomic_DNA"/>
</dbReference>
<dbReference type="Gene3D" id="3.40.50.150">
    <property type="entry name" value="Vaccinia Virus protein VP39"/>
    <property type="match status" value="1"/>
</dbReference>
<reference evidence="5" key="1">
    <citation type="journal article" date="2014" name="Int. J. Syst. Evol. Microbiol.">
        <title>Complete genome sequence of Corynebacterium casei LMG S-19264T (=DSM 44701T), isolated from a smear-ripened cheese.</title>
        <authorList>
            <consortium name="US DOE Joint Genome Institute (JGI-PGF)"/>
            <person name="Walter F."/>
            <person name="Albersmeier A."/>
            <person name="Kalinowski J."/>
            <person name="Ruckert C."/>
        </authorList>
    </citation>
    <scope>NUCLEOTIDE SEQUENCE</scope>
    <source>
        <strain evidence="5">CGMCC 1.16548</strain>
    </source>
</reference>
<dbReference type="GO" id="GO:0032259">
    <property type="term" value="P:methylation"/>
    <property type="evidence" value="ECO:0007669"/>
    <property type="project" value="UniProtKB-KW"/>
</dbReference>
<organism evidence="5 6">
    <name type="scientific">Pseudolysinimonas yzui</name>
    <dbReference type="NCBI Taxonomy" id="2708254"/>
    <lineage>
        <taxon>Bacteria</taxon>
        <taxon>Bacillati</taxon>
        <taxon>Actinomycetota</taxon>
        <taxon>Actinomycetes</taxon>
        <taxon>Micrococcales</taxon>
        <taxon>Microbacteriaceae</taxon>
        <taxon>Pseudolysinimonas</taxon>
    </lineage>
</organism>
<keyword evidence="1 5" id="KW-0489">Methyltransferase</keyword>
<dbReference type="Pfam" id="PF13649">
    <property type="entry name" value="Methyltransf_25"/>
    <property type="match status" value="1"/>
</dbReference>
<dbReference type="InterPro" id="IPR050320">
    <property type="entry name" value="N5-glutamine_MTase"/>
</dbReference>
<dbReference type="NCBIfam" id="TIGR00536">
    <property type="entry name" value="hemK_fam"/>
    <property type="match status" value="1"/>
</dbReference>
<keyword evidence="3" id="KW-0949">S-adenosyl-L-methionine</keyword>
<dbReference type="InterPro" id="IPR004556">
    <property type="entry name" value="HemK-like"/>
</dbReference>
<gene>
    <name evidence="5" type="ORF">GCM10011600_29060</name>
</gene>
<dbReference type="Proteomes" id="UP000617531">
    <property type="component" value="Unassembled WGS sequence"/>
</dbReference>
<evidence type="ECO:0000313" key="6">
    <source>
        <dbReference type="Proteomes" id="UP000617531"/>
    </source>
</evidence>
<protein>
    <submittedName>
        <fullName evidence="5">Methylase</fullName>
    </submittedName>
</protein>
<dbReference type="CDD" id="cd02440">
    <property type="entry name" value="AdoMet_MTases"/>
    <property type="match status" value="1"/>
</dbReference>
<evidence type="ECO:0000313" key="5">
    <source>
        <dbReference type="EMBL" id="GHF26237.1"/>
    </source>
</evidence>
<comment type="caution">
    <text evidence="5">The sequence shown here is derived from an EMBL/GenBank/DDBJ whole genome shotgun (WGS) entry which is preliminary data.</text>
</comment>
<name>A0A8J3GT74_9MICO</name>
<feature type="domain" description="Methyltransferase" evidence="4">
    <location>
        <begin position="97"/>
        <end position="175"/>
    </location>
</feature>
<dbReference type="RefSeq" id="WP_191284265.1">
    <property type="nucleotide sequence ID" value="NZ_BNAI01000011.1"/>
</dbReference>
<keyword evidence="6" id="KW-1185">Reference proteome</keyword>
<dbReference type="AlphaFoldDB" id="A0A8J3GT74"/>
<evidence type="ECO:0000256" key="1">
    <source>
        <dbReference type="ARBA" id="ARBA00022603"/>
    </source>
</evidence>
<evidence type="ECO:0000256" key="3">
    <source>
        <dbReference type="ARBA" id="ARBA00022691"/>
    </source>
</evidence>
<dbReference type="PANTHER" id="PTHR18895">
    <property type="entry name" value="HEMK METHYLTRANSFERASE"/>
    <property type="match status" value="1"/>
</dbReference>
<dbReference type="PANTHER" id="PTHR18895:SF74">
    <property type="entry name" value="MTRF1L RELEASE FACTOR GLUTAMINE METHYLTRANSFERASE"/>
    <property type="match status" value="1"/>
</dbReference>
<dbReference type="InterPro" id="IPR029063">
    <property type="entry name" value="SAM-dependent_MTases_sf"/>
</dbReference>
<keyword evidence="2" id="KW-0808">Transferase</keyword>
<dbReference type="SUPFAM" id="SSF53335">
    <property type="entry name" value="S-adenosyl-L-methionine-dependent methyltransferases"/>
    <property type="match status" value="1"/>
</dbReference>
<proteinExistence type="predicted"/>
<evidence type="ECO:0000256" key="2">
    <source>
        <dbReference type="ARBA" id="ARBA00022679"/>
    </source>
</evidence>
<sequence>MPDALASDPLIGRLREVGCVFAEEEAAEIRRVVGDDEQRADAVVAARGAGIPLEHALGVALFAGVEIEVGPGVFVPRARAEVLVDAAVAARPDARVVVDLGTGSGAIAAALATRLPRAAVYGVDLDPHALAYAVRNAARHHFTVHEGDWWDALPHELRGRVDLAVAYLPHVPTARLADIPGDYRAHEPDLSVAGGPDGLDPLRHVLADLDEWLTPDGVLVTLVAEEQLETARALSEGRRLTLVVG</sequence>
<reference evidence="5" key="2">
    <citation type="submission" date="2020-09" db="EMBL/GenBank/DDBJ databases">
        <authorList>
            <person name="Sun Q."/>
            <person name="Zhou Y."/>
        </authorList>
    </citation>
    <scope>NUCLEOTIDE SEQUENCE</scope>
    <source>
        <strain evidence="5">CGMCC 1.16548</strain>
    </source>
</reference>
<accession>A0A8J3GT74</accession>
<dbReference type="GO" id="GO:0008276">
    <property type="term" value="F:protein methyltransferase activity"/>
    <property type="evidence" value="ECO:0007669"/>
    <property type="project" value="InterPro"/>
</dbReference>
<evidence type="ECO:0000259" key="4">
    <source>
        <dbReference type="Pfam" id="PF13649"/>
    </source>
</evidence>